<gene>
    <name evidence="4" type="ORF">C2S53_000838</name>
</gene>
<dbReference type="InterPro" id="IPR038538">
    <property type="entry name" value="MTERF_sf"/>
</dbReference>
<evidence type="ECO:0000313" key="5">
    <source>
        <dbReference type="Proteomes" id="UP001190926"/>
    </source>
</evidence>
<dbReference type="PANTHER" id="PTHR13068:SF130">
    <property type="entry name" value="TRANSCRIPTION TERMINATION FACTOR MTERF6, CHLOROPLASTIC_MITOCHONDRIAL-LIKE"/>
    <property type="match status" value="1"/>
</dbReference>
<keyword evidence="2" id="KW-0804">Transcription</keyword>
<dbReference type="GO" id="GO:0003676">
    <property type="term" value="F:nucleic acid binding"/>
    <property type="evidence" value="ECO:0007669"/>
    <property type="project" value="InterPro"/>
</dbReference>
<evidence type="ECO:0000256" key="2">
    <source>
        <dbReference type="ARBA" id="ARBA00022472"/>
    </source>
</evidence>
<dbReference type="FunFam" id="1.25.70.10:FF:000001">
    <property type="entry name" value="Mitochondrial transcription termination factor-like"/>
    <property type="match status" value="1"/>
</dbReference>
<evidence type="ECO:0000256" key="1">
    <source>
        <dbReference type="ARBA" id="ARBA00007692"/>
    </source>
</evidence>
<keyword evidence="3" id="KW-0809">Transit peptide</keyword>
<dbReference type="PANTHER" id="PTHR13068">
    <property type="entry name" value="CGI-12 PROTEIN-RELATED"/>
    <property type="match status" value="1"/>
</dbReference>
<comment type="caution">
    <text evidence="4">The sequence shown here is derived from an EMBL/GenBank/DDBJ whole genome shotgun (WGS) entry which is preliminary data.</text>
</comment>
<organism evidence="4 5">
    <name type="scientific">Perilla frutescens var. hirtella</name>
    <name type="common">Perilla citriodora</name>
    <name type="synonym">Perilla setoyensis</name>
    <dbReference type="NCBI Taxonomy" id="608512"/>
    <lineage>
        <taxon>Eukaryota</taxon>
        <taxon>Viridiplantae</taxon>
        <taxon>Streptophyta</taxon>
        <taxon>Embryophyta</taxon>
        <taxon>Tracheophyta</taxon>
        <taxon>Spermatophyta</taxon>
        <taxon>Magnoliopsida</taxon>
        <taxon>eudicotyledons</taxon>
        <taxon>Gunneridae</taxon>
        <taxon>Pentapetalae</taxon>
        <taxon>asterids</taxon>
        <taxon>lamiids</taxon>
        <taxon>Lamiales</taxon>
        <taxon>Lamiaceae</taxon>
        <taxon>Nepetoideae</taxon>
        <taxon>Elsholtzieae</taxon>
        <taxon>Perilla</taxon>
    </lineage>
</organism>
<reference evidence="4 5" key="1">
    <citation type="journal article" date="2021" name="Nat. Commun.">
        <title>Incipient diploidization of the medicinal plant Perilla within 10,000 years.</title>
        <authorList>
            <person name="Zhang Y."/>
            <person name="Shen Q."/>
            <person name="Leng L."/>
            <person name="Zhang D."/>
            <person name="Chen S."/>
            <person name="Shi Y."/>
            <person name="Ning Z."/>
            <person name="Chen S."/>
        </authorList>
    </citation>
    <scope>NUCLEOTIDE SEQUENCE [LARGE SCALE GENOMIC DNA]</scope>
    <source>
        <strain evidence="5">cv. PC099</strain>
    </source>
</reference>
<keyword evidence="2" id="KW-0805">Transcription regulation</keyword>
<dbReference type="Proteomes" id="UP001190926">
    <property type="component" value="Unassembled WGS sequence"/>
</dbReference>
<comment type="similarity">
    <text evidence="1">Belongs to the mTERF family.</text>
</comment>
<name>A0AAD4IPK4_PERFH</name>
<accession>A0AAD4IPK4</accession>
<dbReference type="Pfam" id="PF02536">
    <property type="entry name" value="mTERF"/>
    <property type="match status" value="2"/>
</dbReference>
<dbReference type="GO" id="GO:0006353">
    <property type="term" value="P:DNA-templated transcription termination"/>
    <property type="evidence" value="ECO:0007669"/>
    <property type="project" value="UniProtKB-KW"/>
</dbReference>
<evidence type="ECO:0000256" key="3">
    <source>
        <dbReference type="ARBA" id="ARBA00022946"/>
    </source>
</evidence>
<proteinExistence type="inferred from homology"/>
<dbReference type="Gene3D" id="1.25.70.10">
    <property type="entry name" value="Transcription termination factor 3, mitochondrial"/>
    <property type="match status" value="1"/>
</dbReference>
<keyword evidence="5" id="KW-1185">Reference proteome</keyword>
<dbReference type="InterPro" id="IPR003690">
    <property type="entry name" value="MTERF"/>
</dbReference>
<dbReference type="AlphaFoldDB" id="A0AAD4IPK4"/>
<protein>
    <submittedName>
        <fullName evidence="4">Uncharacterized protein</fullName>
    </submittedName>
</protein>
<sequence>MAAILRKDFMCLFLRNSSFLCKSRVSFSTFAEKKSVINPTVFDFLIHKHHFSPEAAAEVSSALTPLRNPEKSDSLLSFLKENGFSNSHLERLLKYRASFISADLEQSVKPKIKIFQELGFSNNEIASLFASNPSIFYRSANNRVIPALSRLRNLLGSDANVVKLVKKSGWFVIKDLDKQMLPNIEFLKSRNVDMEQIIRCMHSFTRFLLQKPENVRKQAEKAEELGAQSSSKMYIHAVRVIGSMSDEAWERKLQTLRGLGFSEDEILKAFRKCPPIFCVSVKKMKEVNEILVSTGKYDTASIVSYPLTLCCSVEKRHKPRLQVLAALDRKKLIKKWPSLGTVSTVSDEYFFRRFVGPYMDEVGHLFVVKSTTSGKSKAKLSPLT</sequence>
<keyword evidence="2" id="KW-0806">Transcription termination</keyword>
<evidence type="ECO:0000313" key="4">
    <source>
        <dbReference type="EMBL" id="KAH6756748.1"/>
    </source>
</evidence>
<dbReference type="SMART" id="SM00733">
    <property type="entry name" value="Mterf"/>
    <property type="match status" value="6"/>
</dbReference>
<dbReference type="EMBL" id="SDAM02029540">
    <property type="protein sequence ID" value="KAH6756748.1"/>
    <property type="molecule type" value="Genomic_DNA"/>
</dbReference>